<evidence type="ECO:0000313" key="3">
    <source>
        <dbReference type="Proteomes" id="UP000219335"/>
    </source>
</evidence>
<dbReference type="Proteomes" id="UP000219335">
    <property type="component" value="Unassembled WGS sequence"/>
</dbReference>
<reference evidence="2 3" key="1">
    <citation type="submission" date="2017-09" db="EMBL/GenBank/DDBJ databases">
        <authorList>
            <person name="Ehlers B."/>
            <person name="Leendertz F.H."/>
        </authorList>
    </citation>
    <scope>NUCLEOTIDE SEQUENCE [LARGE SCALE GENOMIC DNA]</scope>
    <source>
        <strain evidence="2 3">Nm42</strain>
    </source>
</reference>
<dbReference type="RefSeq" id="WP_097104420.1">
    <property type="nucleotide sequence ID" value="NZ_OCMU01000001.1"/>
</dbReference>
<gene>
    <name evidence="2" type="ORF">SAMN06297164_1258</name>
</gene>
<evidence type="ECO:0000313" key="2">
    <source>
        <dbReference type="EMBL" id="SOD17616.1"/>
    </source>
</evidence>
<organism evidence="2 3">
    <name type="scientific">Nitrosomonas ureae</name>
    <dbReference type="NCBI Taxonomy" id="44577"/>
    <lineage>
        <taxon>Bacteria</taxon>
        <taxon>Pseudomonadati</taxon>
        <taxon>Pseudomonadota</taxon>
        <taxon>Betaproteobacteria</taxon>
        <taxon>Nitrosomonadales</taxon>
        <taxon>Nitrosomonadaceae</taxon>
        <taxon>Nitrosomonas</taxon>
    </lineage>
</organism>
<name>A0A286A6T8_9PROT</name>
<accession>A0A286A6T8</accession>
<dbReference type="EMBL" id="OCMU01000001">
    <property type="protein sequence ID" value="SOD17616.1"/>
    <property type="molecule type" value="Genomic_DNA"/>
</dbReference>
<sequence>MALGKSIRIYLADGGVTGIRHGEIVNWTGQAIACPRTRFSELREWAEAKRPGIYFLFGQDDESGQDSVYVGEAEMVFDRLCSHISGKGFWTELIAFTSKDDNLTKAHVRYLESRLVSIAIAAGRYAIENSASPQLPSLPRADRDAMEEFIGGIQTLLGVLGHRVLEPLVECSPVSTTYETVSSLQPVIQTEIEPPANLVVTPSQSQTFQLRVSNLIATAVRTDEGLVVLANSEAASVVQNSLSIGYRTLRERLISSGILIESGSKLKFAKDQLFRSPSQAAAVVVGYSINGRDNWKTPNGISFTEFENRLARNTYSVSNV</sequence>
<dbReference type="Pfam" id="PF14267">
    <property type="entry name" value="DUF4357"/>
    <property type="match status" value="1"/>
</dbReference>
<dbReference type="CDD" id="cd10447">
    <property type="entry name" value="GIY-YIG_unchar_2"/>
    <property type="match status" value="1"/>
</dbReference>
<dbReference type="InterPro" id="IPR025579">
    <property type="entry name" value="DUF4357"/>
</dbReference>
<feature type="domain" description="DUF4357" evidence="1">
    <location>
        <begin position="250"/>
        <end position="301"/>
    </location>
</feature>
<proteinExistence type="predicted"/>
<dbReference type="AlphaFoldDB" id="A0A286A6T8"/>
<evidence type="ECO:0000259" key="1">
    <source>
        <dbReference type="Pfam" id="PF14267"/>
    </source>
</evidence>
<protein>
    <recommendedName>
        <fullName evidence="1">DUF4357 domain-containing protein</fullName>
    </recommendedName>
</protein>